<gene>
    <name evidence="1" type="ORF">CALMAC_LOCUS4798</name>
</gene>
<organism evidence="1 2">
    <name type="scientific">Callosobruchus maculatus</name>
    <name type="common">Southern cowpea weevil</name>
    <name type="synonym">Pulse bruchid</name>
    <dbReference type="NCBI Taxonomy" id="64391"/>
    <lineage>
        <taxon>Eukaryota</taxon>
        <taxon>Metazoa</taxon>
        <taxon>Ecdysozoa</taxon>
        <taxon>Arthropoda</taxon>
        <taxon>Hexapoda</taxon>
        <taxon>Insecta</taxon>
        <taxon>Pterygota</taxon>
        <taxon>Neoptera</taxon>
        <taxon>Endopterygota</taxon>
        <taxon>Coleoptera</taxon>
        <taxon>Polyphaga</taxon>
        <taxon>Cucujiformia</taxon>
        <taxon>Chrysomeloidea</taxon>
        <taxon>Chrysomelidae</taxon>
        <taxon>Bruchinae</taxon>
        <taxon>Bruchini</taxon>
        <taxon>Callosobruchus</taxon>
    </lineage>
</organism>
<accession>A0A653BZ05</accession>
<dbReference type="Proteomes" id="UP000410492">
    <property type="component" value="Unassembled WGS sequence"/>
</dbReference>
<protein>
    <submittedName>
        <fullName evidence="1">Uncharacterized protein</fullName>
    </submittedName>
</protein>
<reference evidence="1 2" key="1">
    <citation type="submission" date="2019-01" db="EMBL/GenBank/DDBJ databases">
        <authorList>
            <person name="Sayadi A."/>
        </authorList>
    </citation>
    <scope>NUCLEOTIDE SEQUENCE [LARGE SCALE GENOMIC DNA]</scope>
</reference>
<name>A0A653BZ05_CALMS</name>
<evidence type="ECO:0000313" key="2">
    <source>
        <dbReference type="Proteomes" id="UP000410492"/>
    </source>
</evidence>
<evidence type="ECO:0000313" key="1">
    <source>
        <dbReference type="EMBL" id="VEN40730.1"/>
    </source>
</evidence>
<dbReference type="EMBL" id="CAACVG010006636">
    <property type="protein sequence ID" value="VEN40730.1"/>
    <property type="molecule type" value="Genomic_DNA"/>
</dbReference>
<proteinExistence type="predicted"/>
<keyword evidence="2" id="KW-1185">Reference proteome</keyword>
<dbReference type="OrthoDB" id="8300224at2759"/>
<sequence>MRAEKSTMCI</sequence>